<dbReference type="Gene3D" id="3.30.559.30">
    <property type="entry name" value="Nonribosomal peptide synthetase, condensation domain"/>
    <property type="match status" value="1"/>
</dbReference>
<evidence type="ECO:0000313" key="2">
    <source>
        <dbReference type="Proteomes" id="UP000193685"/>
    </source>
</evidence>
<dbReference type="STRING" id="56484.A0A1Y2FDI1"/>
<proteinExistence type="predicted"/>
<dbReference type="PANTHER" id="PTHR28037:SF1">
    <property type="entry name" value="ALCOHOL O-ACETYLTRANSFERASE 1-RELATED"/>
    <property type="match status" value="1"/>
</dbReference>
<dbReference type="InterPro" id="IPR023213">
    <property type="entry name" value="CAT-like_dom_sf"/>
</dbReference>
<dbReference type="GO" id="GO:0016740">
    <property type="term" value="F:transferase activity"/>
    <property type="evidence" value="ECO:0007669"/>
    <property type="project" value="UniProtKB-KW"/>
</dbReference>
<name>A0A1Y2FDI1_PROLT</name>
<keyword evidence="1" id="KW-0808">Transferase</keyword>
<dbReference type="InterPro" id="IPR052058">
    <property type="entry name" value="Alcohol_O-acetyltransferase"/>
</dbReference>
<dbReference type="InterPro" id="IPR010828">
    <property type="entry name" value="Atf2/Sli1-like"/>
</dbReference>
<dbReference type="Pfam" id="PF07247">
    <property type="entry name" value="AATase"/>
    <property type="match status" value="1"/>
</dbReference>
<comment type="caution">
    <text evidence="1">The sequence shown here is derived from an EMBL/GenBank/DDBJ whole genome shotgun (WGS) entry which is preliminary data.</text>
</comment>
<accession>A0A1Y2FDI1</accession>
<sequence>MSANDIITESRPCGKLELWCVYRADLKCYLNVNVSCLYSTQDGSKQDAKSLEESVRLALLKRVIPENALLGCSIEETNSEKCYFKSQAWSLAELPIEILDGSSNVEQVICATHNTALPVSLPWKVQILPASESSVDNNKFWLSFTFHHAIADGSSGLIFHKKLLAALNEGIDDATVPSARDSLPQPIEVRLDVRPGPVMLLGELWQIVPLPSFVKRWFSPSCYLGQSTTLQQRVRTQCRLRSLVLPADSVAKLRGTSKKAAVSIHALIHAALLHAFSDLIGQTPKASQNIKAYTPINLRPLLKGQQDIIANYVSTHASSLQPRSTLVETAKAFYKEINQPGSRSKALQLLGLFNYIDNHAPRQVKVNEKKDSVTSDGSISRVASRLVAGMQNFVMERLERATETSLSGTFEISNLGNWQPKNTSKEASRLGIDDVIFSGSNGPIGELINLCVVTLAGGPMRIIFSYRTNFISEEMVDSLVQLFETHLAKLCA</sequence>
<reference evidence="1 2" key="1">
    <citation type="submission" date="2016-07" db="EMBL/GenBank/DDBJ databases">
        <title>Pervasive Adenine N6-methylation of Active Genes in Fungi.</title>
        <authorList>
            <consortium name="DOE Joint Genome Institute"/>
            <person name="Mondo S.J."/>
            <person name="Dannebaum R.O."/>
            <person name="Kuo R.C."/>
            <person name="Labutti K."/>
            <person name="Haridas S."/>
            <person name="Kuo A."/>
            <person name="Salamov A."/>
            <person name="Ahrendt S.R."/>
            <person name="Lipzen A."/>
            <person name="Sullivan W."/>
            <person name="Andreopoulos W.B."/>
            <person name="Clum A."/>
            <person name="Lindquist E."/>
            <person name="Daum C."/>
            <person name="Ramamoorthy G.K."/>
            <person name="Gryganskyi A."/>
            <person name="Culley D."/>
            <person name="Magnuson J.K."/>
            <person name="James T.Y."/>
            <person name="O'Malley M.A."/>
            <person name="Stajich J.E."/>
            <person name="Spatafora J.W."/>
            <person name="Visel A."/>
            <person name="Grigoriev I.V."/>
        </authorList>
    </citation>
    <scope>NUCLEOTIDE SEQUENCE [LARGE SCALE GENOMIC DNA]</scope>
    <source>
        <strain evidence="1 2">12-1054</strain>
    </source>
</reference>
<dbReference type="EMBL" id="MCFI01000010">
    <property type="protein sequence ID" value="ORY81971.1"/>
    <property type="molecule type" value="Genomic_DNA"/>
</dbReference>
<dbReference type="OrthoDB" id="2150604at2759"/>
<keyword evidence="2" id="KW-1185">Reference proteome</keyword>
<dbReference type="SUPFAM" id="SSF52777">
    <property type="entry name" value="CoA-dependent acyltransferases"/>
    <property type="match status" value="2"/>
</dbReference>
<dbReference type="Gene3D" id="3.30.559.10">
    <property type="entry name" value="Chloramphenicol acetyltransferase-like domain"/>
    <property type="match status" value="1"/>
</dbReference>
<dbReference type="PANTHER" id="PTHR28037">
    <property type="entry name" value="ALCOHOL O-ACETYLTRANSFERASE 1-RELATED"/>
    <property type="match status" value="1"/>
</dbReference>
<dbReference type="GeneID" id="63787137"/>
<organism evidence="1 2">
    <name type="scientific">Protomyces lactucae-debilis</name>
    <dbReference type="NCBI Taxonomy" id="2754530"/>
    <lineage>
        <taxon>Eukaryota</taxon>
        <taxon>Fungi</taxon>
        <taxon>Dikarya</taxon>
        <taxon>Ascomycota</taxon>
        <taxon>Taphrinomycotina</taxon>
        <taxon>Taphrinomycetes</taxon>
        <taxon>Taphrinales</taxon>
        <taxon>Protomycetaceae</taxon>
        <taxon>Protomyces</taxon>
    </lineage>
</organism>
<dbReference type="Proteomes" id="UP000193685">
    <property type="component" value="Unassembled WGS sequence"/>
</dbReference>
<protein>
    <submittedName>
        <fullName evidence="1">Alcohol acetyltransferase-domain-containing protein</fullName>
    </submittedName>
</protein>
<evidence type="ECO:0000313" key="1">
    <source>
        <dbReference type="EMBL" id="ORY81971.1"/>
    </source>
</evidence>
<dbReference type="AlphaFoldDB" id="A0A1Y2FDI1"/>
<gene>
    <name evidence="1" type="ORF">BCR37DRAFT_387461</name>
</gene>
<dbReference type="RefSeq" id="XP_040725105.1">
    <property type="nucleotide sequence ID" value="XM_040870538.1"/>
</dbReference>